<keyword evidence="4 7" id="KW-0812">Transmembrane</keyword>
<dbReference type="PANTHER" id="PTHR43163:SF9">
    <property type="entry name" value="ABC TRANSPORTER PERMEASE PROTEIN"/>
    <property type="match status" value="1"/>
</dbReference>
<dbReference type="PROSITE" id="PS50928">
    <property type="entry name" value="ABC_TM1"/>
    <property type="match status" value="1"/>
</dbReference>
<dbReference type="GO" id="GO:0005886">
    <property type="term" value="C:plasma membrane"/>
    <property type="evidence" value="ECO:0007669"/>
    <property type="project" value="UniProtKB-SubCell"/>
</dbReference>
<feature type="transmembrane region" description="Helical" evidence="7">
    <location>
        <begin position="182"/>
        <end position="205"/>
    </location>
</feature>
<dbReference type="Pfam" id="PF19300">
    <property type="entry name" value="BPD_transp_1_N"/>
    <property type="match status" value="1"/>
</dbReference>
<comment type="caution">
    <text evidence="9">The sequence shown here is derived from an EMBL/GenBank/DDBJ whole genome shotgun (WGS) entry which is preliminary data.</text>
</comment>
<dbReference type="InterPro" id="IPR000515">
    <property type="entry name" value="MetI-like"/>
</dbReference>
<name>A0A443K4K2_9RHOB</name>
<dbReference type="CDD" id="cd06261">
    <property type="entry name" value="TM_PBP2"/>
    <property type="match status" value="1"/>
</dbReference>
<feature type="transmembrane region" description="Helical" evidence="7">
    <location>
        <begin position="293"/>
        <end position="319"/>
    </location>
</feature>
<organism evidence="9 10">
    <name type="scientific">Paenirhodobacter populi</name>
    <dbReference type="NCBI Taxonomy" id="2306993"/>
    <lineage>
        <taxon>Bacteria</taxon>
        <taxon>Pseudomonadati</taxon>
        <taxon>Pseudomonadota</taxon>
        <taxon>Alphaproteobacteria</taxon>
        <taxon>Rhodobacterales</taxon>
        <taxon>Rhodobacter group</taxon>
        <taxon>Paenirhodobacter</taxon>
    </lineage>
</organism>
<evidence type="ECO:0000256" key="3">
    <source>
        <dbReference type="ARBA" id="ARBA00022475"/>
    </source>
</evidence>
<keyword evidence="6 7" id="KW-0472">Membrane</keyword>
<evidence type="ECO:0000256" key="5">
    <source>
        <dbReference type="ARBA" id="ARBA00022989"/>
    </source>
</evidence>
<evidence type="ECO:0000313" key="9">
    <source>
        <dbReference type="EMBL" id="RWR27699.1"/>
    </source>
</evidence>
<keyword evidence="3" id="KW-1003">Cell membrane</keyword>
<gene>
    <name evidence="9" type="ORF">D2T31_15810</name>
</gene>
<comment type="subcellular location">
    <subcellularLocation>
        <location evidence="1 7">Cell membrane</location>
        <topology evidence="1 7">Multi-pass membrane protein</topology>
    </subcellularLocation>
</comment>
<dbReference type="OrthoDB" id="9807402at2"/>
<dbReference type="EMBL" id="SAUX01000019">
    <property type="protein sequence ID" value="RWR27699.1"/>
    <property type="molecule type" value="Genomic_DNA"/>
</dbReference>
<evidence type="ECO:0000256" key="1">
    <source>
        <dbReference type="ARBA" id="ARBA00004651"/>
    </source>
</evidence>
<feature type="transmembrane region" description="Helical" evidence="7">
    <location>
        <begin position="12"/>
        <end position="30"/>
    </location>
</feature>
<comment type="similarity">
    <text evidence="7">Belongs to the binding-protein-dependent transport system permease family.</text>
</comment>
<protein>
    <submittedName>
        <fullName evidence="9">ABC transporter permease</fullName>
    </submittedName>
</protein>
<dbReference type="RefSeq" id="WP_128238098.1">
    <property type="nucleotide sequence ID" value="NZ_SAUX01000019.1"/>
</dbReference>
<evidence type="ECO:0000259" key="8">
    <source>
        <dbReference type="PROSITE" id="PS50928"/>
    </source>
</evidence>
<evidence type="ECO:0000313" key="10">
    <source>
        <dbReference type="Proteomes" id="UP000285295"/>
    </source>
</evidence>
<evidence type="ECO:0000256" key="2">
    <source>
        <dbReference type="ARBA" id="ARBA00022448"/>
    </source>
</evidence>
<evidence type="ECO:0000256" key="7">
    <source>
        <dbReference type="RuleBase" id="RU363032"/>
    </source>
</evidence>
<reference evidence="9 10" key="2">
    <citation type="submission" date="2019-01" db="EMBL/GenBank/DDBJ databases">
        <authorList>
            <person name="Li Y."/>
        </authorList>
    </citation>
    <scope>NUCLEOTIDE SEQUENCE [LARGE SCALE GENOMIC DNA]</scope>
    <source>
        <strain evidence="9 10">D19-10-3-21</strain>
    </source>
</reference>
<feature type="transmembrane region" description="Helical" evidence="7">
    <location>
        <begin position="247"/>
        <end position="273"/>
    </location>
</feature>
<keyword evidence="5 7" id="KW-1133">Transmembrane helix</keyword>
<sequence>MSSLQRYIFRRILQAIPLCLGIIVVCFVLLKLTPGDLVDVMAGESGGATEEYIAELRAAYGLDVPVWEQFRSYVWNALHFDFGYSFRQSAPVLDLILDRVPATLFLSMTALIIALVGGVTLGAIAARKRGSWIDEAISVFSTIGFAIPLFWVGLMFIVIFSIRLRWLPSSGMVTVGADHAGWLATAADIGSHMVLPALTLSLFYLSIYVRLTRSAVLEVQELDFVRTARAKGLSEARITLRHVLRNALLPIVTITGLQLGSVFSGTIVIETVFGWPGIGRLANDAVASRDLQLLLGVFLFSTLMVVLINLAVDLIYVILDPRVERS</sequence>
<dbReference type="InterPro" id="IPR035906">
    <property type="entry name" value="MetI-like_sf"/>
</dbReference>
<dbReference type="SUPFAM" id="SSF161098">
    <property type="entry name" value="MetI-like"/>
    <property type="match status" value="1"/>
</dbReference>
<dbReference type="PANTHER" id="PTHR43163">
    <property type="entry name" value="DIPEPTIDE TRANSPORT SYSTEM PERMEASE PROTEIN DPPB-RELATED"/>
    <property type="match status" value="1"/>
</dbReference>
<keyword evidence="2 7" id="KW-0813">Transport</keyword>
<proteinExistence type="inferred from homology"/>
<dbReference type="Pfam" id="PF00528">
    <property type="entry name" value="BPD_transp_1"/>
    <property type="match status" value="1"/>
</dbReference>
<feature type="transmembrane region" description="Helical" evidence="7">
    <location>
        <begin position="137"/>
        <end position="162"/>
    </location>
</feature>
<dbReference type="Gene3D" id="1.10.3720.10">
    <property type="entry name" value="MetI-like"/>
    <property type="match status" value="1"/>
</dbReference>
<feature type="transmembrane region" description="Helical" evidence="7">
    <location>
        <begin position="104"/>
        <end position="125"/>
    </location>
</feature>
<dbReference type="GO" id="GO:0055085">
    <property type="term" value="P:transmembrane transport"/>
    <property type="evidence" value="ECO:0007669"/>
    <property type="project" value="InterPro"/>
</dbReference>
<dbReference type="InterPro" id="IPR045621">
    <property type="entry name" value="BPD_transp_1_N"/>
</dbReference>
<feature type="domain" description="ABC transmembrane type-1" evidence="8">
    <location>
        <begin position="100"/>
        <end position="316"/>
    </location>
</feature>
<dbReference type="AlphaFoldDB" id="A0A443K4K2"/>
<evidence type="ECO:0000256" key="4">
    <source>
        <dbReference type="ARBA" id="ARBA00022692"/>
    </source>
</evidence>
<accession>A0A443K4K2</accession>
<reference evidence="9 10" key="1">
    <citation type="submission" date="2019-01" db="EMBL/GenBank/DDBJ databases">
        <title>Sinorhodobacter populi sp. nov. isolated from the symptomatic bark tissue of Populus euramericana canker.</title>
        <authorList>
            <person name="Xu G."/>
        </authorList>
    </citation>
    <scope>NUCLEOTIDE SEQUENCE [LARGE SCALE GENOMIC DNA]</scope>
    <source>
        <strain evidence="9 10">D19-10-3-21</strain>
    </source>
</reference>
<evidence type="ECO:0000256" key="6">
    <source>
        <dbReference type="ARBA" id="ARBA00023136"/>
    </source>
</evidence>
<dbReference type="Proteomes" id="UP000285295">
    <property type="component" value="Unassembled WGS sequence"/>
</dbReference>